<gene>
    <name evidence="8" type="ORF">C8P69_10387</name>
</gene>
<evidence type="ECO:0000256" key="3">
    <source>
        <dbReference type="ARBA" id="ARBA00022692"/>
    </source>
</evidence>
<feature type="compositionally biased region" description="Polar residues" evidence="6">
    <location>
        <begin position="349"/>
        <end position="360"/>
    </location>
</feature>
<keyword evidence="5 7" id="KW-0472">Membrane</keyword>
<evidence type="ECO:0000256" key="6">
    <source>
        <dbReference type="SAM" id="MobiDB-lite"/>
    </source>
</evidence>
<reference evidence="8 9" key="1">
    <citation type="submission" date="2018-04" db="EMBL/GenBank/DDBJ databases">
        <title>Genomic Encyclopedia of Archaeal and Bacterial Type Strains, Phase II (KMG-II): from individual species to whole genera.</title>
        <authorList>
            <person name="Goeker M."/>
        </authorList>
    </citation>
    <scope>NUCLEOTIDE SEQUENCE [LARGE SCALE GENOMIC DNA]</scope>
    <source>
        <strain evidence="8 9">DSM 25521</strain>
    </source>
</reference>
<evidence type="ECO:0000313" key="9">
    <source>
        <dbReference type="Proteomes" id="UP000241808"/>
    </source>
</evidence>
<feature type="transmembrane region" description="Helical" evidence="7">
    <location>
        <begin position="58"/>
        <end position="79"/>
    </location>
</feature>
<dbReference type="Proteomes" id="UP000241808">
    <property type="component" value="Unassembled WGS sequence"/>
</dbReference>
<feature type="transmembrane region" description="Helical" evidence="7">
    <location>
        <begin position="308"/>
        <end position="341"/>
    </location>
</feature>
<keyword evidence="4 7" id="KW-1133">Transmembrane helix</keyword>
<evidence type="ECO:0000256" key="5">
    <source>
        <dbReference type="ARBA" id="ARBA00023136"/>
    </source>
</evidence>
<feature type="region of interest" description="Disordered" evidence="6">
    <location>
        <begin position="346"/>
        <end position="370"/>
    </location>
</feature>
<feature type="transmembrane region" description="Helical" evidence="7">
    <location>
        <begin position="204"/>
        <end position="231"/>
    </location>
</feature>
<dbReference type="PANTHER" id="PTHR21716">
    <property type="entry name" value="TRANSMEMBRANE PROTEIN"/>
    <property type="match status" value="1"/>
</dbReference>
<dbReference type="Pfam" id="PF01594">
    <property type="entry name" value="AI-2E_transport"/>
    <property type="match status" value="1"/>
</dbReference>
<comment type="subcellular location">
    <subcellularLocation>
        <location evidence="1">Membrane</location>
        <topology evidence="1">Multi-pass membrane protein</topology>
    </subcellularLocation>
</comment>
<name>A0A2T4ZE65_9HYPH</name>
<dbReference type="OrthoDB" id="106838at2"/>
<sequence>MRRFNDIGFGALLLAISLLFGWILWPFFGAILWAVVVAIVFMPLNDRIAAAMPGRPTLAALLTLLAILLIVILPALAIGTSLVRQGADLYTAVQNGRIDLPDLIRRLFGSLPGWVTDFAGRYGIYEPSDLQERLVAWATASTQFIASQAVSIGQGTFGFVVDLAVMLYLLFFLLRDGHGLAAAIETRLPLEPTRRRALLDKVSVVVRATVKGGLLIALLQGALGGFIFWALGLPSPLLWAALMAFLSLVPALGAGLVWAPVAIYLIGTGDLARGLGLVAWGVVVIGLADNLLRPMMVGKDVKLPDYLILVSTLGGLQMFGLNGFVIGPLVAALFVACWRFLGDAPESPRNGQTADQTSPVASLAKRDGRW</sequence>
<comment type="caution">
    <text evidence="8">The sequence shown here is derived from an EMBL/GenBank/DDBJ whole genome shotgun (WGS) entry which is preliminary data.</text>
</comment>
<evidence type="ECO:0000313" key="8">
    <source>
        <dbReference type="EMBL" id="PTM60160.1"/>
    </source>
</evidence>
<evidence type="ECO:0000256" key="4">
    <source>
        <dbReference type="ARBA" id="ARBA00022989"/>
    </source>
</evidence>
<organism evidence="8 9">
    <name type="scientific">Phreatobacter oligotrophus</name>
    <dbReference type="NCBI Taxonomy" id="1122261"/>
    <lineage>
        <taxon>Bacteria</taxon>
        <taxon>Pseudomonadati</taxon>
        <taxon>Pseudomonadota</taxon>
        <taxon>Alphaproteobacteria</taxon>
        <taxon>Hyphomicrobiales</taxon>
        <taxon>Phreatobacteraceae</taxon>
        <taxon>Phreatobacter</taxon>
    </lineage>
</organism>
<proteinExistence type="inferred from homology"/>
<feature type="transmembrane region" description="Helical" evidence="7">
    <location>
        <begin position="7"/>
        <end position="24"/>
    </location>
</feature>
<evidence type="ECO:0000256" key="7">
    <source>
        <dbReference type="SAM" id="Phobius"/>
    </source>
</evidence>
<protein>
    <submittedName>
        <fullName evidence="8">Putative PurR-regulated permease PerM</fullName>
    </submittedName>
</protein>
<dbReference type="AlphaFoldDB" id="A0A2T4ZE65"/>
<keyword evidence="9" id="KW-1185">Reference proteome</keyword>
<feature type="transmembrane region" description="Helical" evidence="7">
    <location>
        <begin position="156"/>
        <end position="174"/>
    </location>
</feature>
<evidence type="ECO:0000256" key="1">
    <source>
        <dbReference type="ARBA" id="ARBA00004141"/>
    </source>
</evidence>
<feature type="transmembrane region" description="Helical" evidence="7">
    <location>
        <begin position="271"/>
        <end position="288"/>
    </location>
</feature>
<keyword evidence="3 7" id="KW-0812">Transmembrane</keyword>
<evidence type="ECO:0000256" key="2">
    <source>
        <dbReference type="ARBA" id="ARBA00009773"/>
    </source>
</evidence>
<dbReference type="GO" id="GO:0016020">
    <property type="term" value="C:membrane"/>
    <property type="evidence" value="ECO:0007669"/>
    <property type="project" value="UniProtKB-SubCell"/>
</dbReference>
<dbReference type="PANTHER" id="PTHR21716:SF4">
    <property type="entry name" value="TRANSMEMBRANE PROTEIN 245"/>
    <property type="match status" value="1"/>
</dbReference>
<feature type="transmembrane region" description="Helical" evidence="7">
    <location>
        <begin position="30"/>
        <end position="46"/>
    </location>
</feature>
<feature type="transmembrane region" description="Helical" evidence="7">
    <location>
        <begin position="237"/>
        <end position="259"/>
    </location>
</feature>
<dbReference type="EMBL" id="PZZL01000003">
    <property type="protein sequence ID" value="PTM60160.1"/>
    <property type="molecule type" value="Genomic_DNA"/>
</dbReference>
<accession>A0A2T4ZE65</accession>
<dbReference type="InterPro" id="IPR002549">
    <property type="entry name" value="AI-2E-like"/>
</dbReference>
<comment type="similarity">
    <text evidence="2">Belongs to the autoinducer-2 exporter (AI-2E) (TC 2.A.86) family.</text>
</comment>